<dbReference type="SUPFAM" id="SSF54427">
    <property type="entry name" value="NTF2-like"/>
    <property type="match status" value="1"/>
</dbReference>
<dbReference type="Pfam" id="PF13474">
    <property type="entry name" value="SnoaL_3"/>
    <property type="match status" value="1"/>
</dbReference>
<dbReference type="InterPro" id="IPR037401">
    <property type="entry name" value="SnoaL-like"/>
</dbReference>
<sequence length="184" mass="19954">MMFRSALAGSAVAALLATSGQAQAQSQAPARSHAPGSAHTPGSAHAPGDAQSADEAQVRAVVTAYKDAIERMDVSQTPALFWTDSEIFENGGVEGSFAYYLEHHLGPEFADLAGFDFRNHEMKVEVDGDTAFVSETYTFHITFKYGARAPIERRGAATSVLRKRGDEWRFDVYHSSARPFRPAA</sequence>
<dbReference type="AlphaFoldDB" id="A0A1Z3U7Z6"/>
<dbReference type="RefSeq" id="WP_088582508.1">
    <property type="nucleotide sequence ID" value="NZ_CP022048.2"/>
</dbReference>
<accession>A0A1Z3U7Z6</accession>
<reference evidence="5" key="1">
    <citation type="submission" date="2017-06" db="EMBL/GenBank/DDBJ databases">
        <title>FDA dAtabase for Regulatory Grade micrObial Sequences (FDA-ARGOS): Supporting development and validation of Infectious Disease Dx tests.</title>
        <authorList>
            <person name="Minogue T."/>
            <person name="Wolcott M."/>
            <person name="Wasieloski L."/>
            <person name="Aguilar W."/>
            <person name="Moore D."/>
            <person name="Tallon L."/>
            <person name="Sadzewicz L."/>
            <person name="Sengamalay N."/>
            <person name="Ott S."/>
            <person name="Godinez A."/>
            <person name="Nagaraj S."/>
            <person name="Nadendla S."/>
            <person name="Geyer C."/>
            <person name="Sichtig H."/>
        </authorList>
    </citation>
    <scope>NUCLEOTIDE SEQUENCE [LARGE SCALE GENOMIC DNA]</scope>
    <source>
        <strain evidence="5">FDAARGOS_289</strain>
    </source>
</reference>
<feature type="compositionally biased region" description="Low complexity" evidence="1">
    <location>
        <begin position="23"/>
        <end position="34"/>
    </location>
</feature>
<dbReference type="KEGG" id="bvc:CEP68_07095"/>
<feature type="domain" description="SnoaL-like" evidence="3">
    <location>
        <begin position="58"/>
        <end position="177"/>
    </location>
</feature>
<dbReference type="EMBL" id="CP022048">
    <property type="protein sequence ID" value="ASE39290.1"/>
    <property type="molecule type" value="Genomic_DNA"/>
</dbReference>
<feature type="region of interest" description="Disordered" evidence="1">
    <location>
        <begin position="23"/>
        <end position="54"/>
    </location>
</feature>
<evidence type="ECO:0000256" key="1">
    <source>
        <dbReference type="SAM" id="MobiDB-lite"/>
    </source>
</evidence>
<dbReference type="Proteomes" id="UP000197050">
    <property type="component" value="Chromosome"/>
</dbReference>
<proteinExistence type="predicted"/>
<feature type="signal peptide" evidence="2">
    <location>
        <begin position="1"/>
        <end position="24"/>
    </location>
</feature>
<evidence type="ECO:0000313" key="5">
    <source>
        <dbReference type="Proteomes" id="UP000197050"/>
    </source>
</evidence>
<evidence type="ECO:0000259" key="3">
    <source>
        <dbReference type="Pfam" id="PF13474"/>
    </source>
</evidence>
<name>A0A1Z3U7Z6_BREVE</name>
<evidence type="ECO:0000256" key="2">
    <source>
        <dbReference type="SAM" id="SignalP"/>
    </source>
</evidence>
<dbReference type="InterPro" id="IPR032710">
    <property type="entry name" value="NTF2-like_dom_sf"/>
</dbReference>
<dbReference type="Gene3D" id="3.10.450.50">
    <property type="match status" value="1"/>
</dbReference>
<keyword evidence="2" id="KW-0732">Signal</keyword>
<gene>
    <name evidence="4" type="ORF">CEP68_07095</name>
</gene>
<organism evidence="4 5">
    <name type="scientific">Brevundimonas vesicularis</name>
    <name type="common">Pseudomonas vesicularis</name>
    <dbReference type="NCBI Taxonomy" id="41276"/>
    <lineage>
        <taxon>Bacteria</taxon>
        <taxon>Pseudomonadati</taxon>
        <taxon>Pseudomonadota</taxon>
        <taxon>Alphaproteobacteria</taxon>
        <taxon>Caulobacterales</taxon>
        <taxon>Caulobacteraceae</taxon>
        <taxon>Brevundimonas</taxon>
    </lineage>
</organism>
<evidence type="ECO:0000313" key="4">
    <source>
        <dbReference type="EMBL" id="ASE39290.1"/>
    </source>
</evidence>
<protein>
    <submittedName>
        <fullName evidence="4">DUF4440 domain-containing protein</fullName>
    </submittedName>
</protein>
<dbReference type="GeneID" id="34015786"/>
<feature type="chain" id="PRO_5011246181" evidence="2">
    <location>
        <begin position="25"/>
        <end position="184"/>
    </location>
</feature>